<organism evidence="1 2">
    <name type="scientific">Geodermatophilus amargosae</name>
    <dbReference type="NCBI Taxonomy" id="1296565"/>
    <lineage>
        <taxon>Bacteria</taxon>
        <taxon>Bacillati</taxon>
        <taxon>Actinomycetota</taxon>
        <taxon>Actinomycetes</taxon>
        <taxon>Geodermatophilales</taxon>
        <taxon>Geodermatophilaceae</taxon>
        <taxon>Geodermatophilus</taxon>
    </lineage>
</organism>
<proteinExistence type="predicted"/>
<keyword evidence="2" id="KW-1185">Reference proteome</keyword>
<evidence type="ECO:0000313" key="2">
    <source>
        <dbReference type="Proteomes" id="UP000199546"/>
    </source>
</evidence>
<sequence>MDDPSTPAAVVAEAELSGAPPGRTARLVLDLGYATDEAAALARDLARGVWTQIEAMLTDPATDLPPHLRDALGGLAGALAEQTDDQATVTTLDTPLARAWHAHPAQWKP</sequence>
<name>A0A1I7DCZ6_9ACTN</name>
<gene>
    <name evidence="1" type="ORF">SAMN05660657_05628</name>
</gene>
<accession>A0A1I7DCZ6</accession>
<reference evidence="2" key="1">
    <citation type="submission" date="2016-10" db="EMBL/GenBank/DDBJ databases">
        <authorList>
            <person name="Varghese N."/>
            <person name="Submissions S."/>
        </authorList>
    </citation>
    <scope>NUCLEOTIDE SEQUENCE [LARGE SCALE GENOMIC DNA]</scope>
    <source>
        <strain evidence="2">DSM 46136</strain>
    </source>
</reference>
<protein>
    <submittedName>
        <fullName evidence="1">Uncharacterized protein</fullName>
    </submittedName>
</protein>
<dbReference type="OrthoDB" id="5196888at2"/>
<evidence type="ECO:0000313" key="1">
    <source>
        <dbReference type="EMBL" id="SFU09559.1"/>
    </source>
</evidence>
<dbReference type="AlphaFoldDB" id="A0A1I7DCZ6"/>
<dbReference type="RefSeq" id="WP_093585145.1">
    <property type="nucleotide sequence ID" value="NZ_FPBA01000047.1"/>
</dbReference>
<dbReference type="EMBL" id="FPBA01000047">
    <property type="protein sequence ID" value="SFU09559.1"/>
    <property type="molecule type" value="Genomic_DNA"/>
</dbReference>
<dbReference type="Proteomes" id="UP000199546">
    <property type="component" value="Unassembled WGS sequence"/>
</dbReference>